<protein>
    <submittedName>
        <fullName evidence="1">Uncharacterized protein</fullName>
    </submittedName>
</protein>
<organism evidence="1 2">
    <name type="scientific">Bacteroides uniformis</name>
    <dbReference type="NCBI Taxonomy" id="820"/>
    <lineage>
        <taxon>Bacteria</taxon>
        <taxon>Pseudomonadati</taxon>
        <taxon>Bacteroidota</taxon>
        <taxon>Bacteroidia</taxon>
        <taxon>Bacteroidales</taxon>
        <taxon>Bacteroidaceae</taxon>
        <taxon>Bacteroides</taxon>
    </lineage>
</organism>
<reference evidence="1 2" key="1">
    <citation type="submission" date="2018-08" db="EMBL/GenBank/DDBJ databases">
        <title>A genome reference for cultivated species of the human gut microbiota.</title>
        <authorList>
            <person name="Zou Y."/>
            <person name="Xue W."/>
            <person name="Luo G."/>
        </authorList>
    </citation>
    <scope>NUCLEOTIDE SEQUENCE [LARGE SCALE GENOMIC DNA]</scope>
    <source>
        <strain evidence="1 2">AF28-11</strain>
    </source>
</reference>
<dbReference type="RefSeq" id="WP_117965692.1">
    <property type="nucleotide sequence ID" value="NZ_JAHOJB010000030.1"/>
</dbReference>
<gene>
    <name evidence="1" type="ORF">DWY92_04605</name>
</gene>
<dbReference type="EMBL" id="QRTH01000001">
    <property type="protein sequence ID" value="RGQ55198.1"/>
    <property type="molecule type" value="Genomic_DNA"/>
</dbReference>
<proteinExistence type="predicted"/>
<sequence length="151" mass="17520">MKDLTGYMTVNGKDAWTEYSAFLCEDRREDNFNFSELLKPLEMKAYTSVDFRERNGEELPEVLPSPCCKARDVTLYFAIYASSLEECETRRAALMKVMYSGWVNLQVKGRTSVYKFYYKSSSDFDTVTDVSGGMVVERWKMKFREPKPGTL</sequence>
<dbReference type="AlphaFoldDB" id="A0A412BK38"/>
<dbReference type="Proteomes" id="UP000283680">
    <property type="component" value="Unassembled WGS sequence"/>
</dbReference>
<name>A0A412BK38_BACUN</name>
<comment type="caution">
    <text evidence="1">The sequence shown here is derived from an EMBL/GenBank/DDBJ whole genome shotgun (WGS) entry which is preliminary data.</text>
</comment>
<evidence type="ECO:0000313" key="2">
    <source>
        <dbReference type="Proteomes" id="UP000283680"/>
    </source>
</evidence>
<evidence type="ECO:0000313" key="1">
    <source>
        <dbReference type="EMBL" id="RGQ55198.1"/>
    </source>
</evidence>
<accession>A0A412BK38</accession>